<dbReference type="InterPro" id="IPR051974">
    <property type="entry name" value="PUF60_regulator"/>
</dbReference>
<dbReference type="InterPro" id="IPR000504">
    <property type="entry name" value="RRM_dom"/>
</dbReference>
<proteinExistence type="predicted"/>
<feature type="domain" description="RRM" evidence="3">
    <location>
        <begin position="6"/>
        <end position="84"/>
    </location>
</feature>
<dbReference type="PANTHER" id="PTHR47330:SF1">
    <property type="entry name" value="POLY(U)-BINDING-SPLICING FACTOR PUF60"/>
    <property type="match status" value="1"/>
</dbReference>
<dbReference type="InterPro" id="IPR003954">
    <property type="entry name" value="RRM_euk-type"/>
</dbReference>
<feature type="region of interest" description="Disordered" evidence="2">
    <location>
        <begin position="83"/>
        <end position="105"/>
    </location>
</feature>
<evidence type="ECO:0000313" key="5">
    <source>
        <dbReference type="Proteomes" id="UP001281761"/>
    </source>
</evidence>
<sequence length="200" mass="21782">MSSIETRIYVGSIHFAVPAEAIKALFLPFGPIRNINLQMETGSNRSKGYCFVDFVHPESAHAAIEEMNGFFFSGRQLKVNWPSGSGNAMPGQSTTPSSSAGASGSIASLVKHENTRIYVGSVPFDVPQESVRLIFEPLGRIRSIQMMPNPETGKHKGYGFIDYESPESAKIAIETMNGFEINGRQIKVNLPTTAILAQSQ</sequence>
<dbReference type="InterPro" id="IPR035979">
    <property type="entry name" value="RBD_domain_sf"/>
</dbReference>
<name>A0ABQ9XRB2_9EUKA</name>
<dbReference type="InterPro" id="IPR012677">
    <property type="entry name" value="Nucleotide-bd_a/b_plait_sf"/>
</dbReference>
<keyword evidence="1" id="KW-0694">RNA-binding</keyword>
<dbReference type="Pfam" id="PF00076">
    <property type="entry name" value="RRM_1"/>
    <property type="match status" value="2"/>
</dbReference>
<dbReference type="Proteomes" id="UP001281761">
    <property type="component" value="Unassembled WGS sequence"/>
</dbReference>
<gene>
    <name evidence="4" type="ORF">BLNAU_11588</name>
</gene>
<organism evidence="4 5">
    <name type="scientific">Blattamonas nauphoetae</name>
    <dbReference type="NCBI Taxonomy" id="2049346"/>
    <lineage>
        <taxon>Eukaryota</taxon>
        <taxon>Metamonada</taxon>
        <taxon>Preaxostyla</taxon>
        <taxon>Oxymonadida</taxon>
        <taxon>Blattamonas</taxon>
    </lineage>
</organism>
<evidence type="ECO:0000313" key="4">
    <source>
        <dbReference type="EMBL" id="KAK2953454.1"/>
    </source>
</evidence>
<dbReference type="EMBL" id="JARBJD010000091">
    <property type="protein sequence ID" value="KAK2953454.1"/>
    <property type="molecule type" value="Genomic_DNA"/>
</dbReference>
<dbReference type="PROSITE" id="PS50102">
    <property type="entry name" value="RRM"/>
    <property type="match status" value="2"/>
</dbReference>
<evidence type="ECO:0000259" key="3">
    <source>
        <dbReference type="PROSITE" id="PS50102"/>
    </source>
</evidence>
<feature type="compositionally biased region" description="Low complexity" evidence="2">
    <location>
        <begin position="90"/>
        <end position="105"/>
    </location>
</feature>
<dbReference type="SUPFAM" id="SSF54928">
    <property type="entry name" value="RNA-binding domain, RBD"/>
    <property type="match status" value="2"/>
</dbReference>
<reference evidence="4 5" key="1">
    <citation type="journal article" date="2022" name="bioRxiv">
        <title>Genomics of Preaxostyla Flagellates Illuminates Evolutionary Transitions and the Path Towards Mitochondrial Loss.</title>
        <authorList>
            <person name="Novak L.V.F."/>
            <person name="Treitli S.C."/>
            <person name="Pyrih J."/>
            <person name="Halakuc P."/>
            <person name="Pipaliya S.V."/>
            <person name="Vacek V."/>
            <person name="Brzon O."/>
            <person name="Soukal P."/>
            <person name="Eme L."/>
            <person name="Dacks J.B."/>
            <person name="Karnkowska A."/>
            <person name="Elias M."/>
            <person name="Hampl V."/>
        </authorList>
    </citation>
    <scope>NUCLEOTIDE SEQUENCE [LARGE SCALE GENOMIC DNA]</scope>
    <source>
        <strain evidence="4">NAU3</strain>
        <tissue evidence="4">Gut</tissue>
    </source>
</reference>
<dbReference type="PANTHER" id="PTHR47330">
    <property type="entry name" value="POLY(U)-BINDING-SPLICING FACTOR PUF60-B-RELATED"/>
    <property type="match status" value="1"/>
</dbReference>
<accession>A0ABQ9XRB2</accession>
<comment type="caution">
    <text evidence="4">The sequence shown here is derived from an EMBL/GenBank/DDBJ whole genome shotgun (WGS) entry which is preliminary data.</text>
</comment>
<feature type="domain" description="RRM" evidence="3">
    <location>
        <begin position="115"/>
        <end position="193"/>
    </location>
</feature>
<evidence type="ECO:0000256" key="2">
    <source>
        <dbReference type="SAM" id="MobiDB-lite"/>
    </source>
</evidence>
<keyword evidence="5" id="KW-1185">Reference proteome</keyword>
<dbReference type="SMART" id="SM00361">
    <property type="entry name" value="RRM_1"/>
    <property type="match status" value="2"/>
</dbReference>
<dbReference type="Gene3D" id="3.30.70.330">
    <property type="match status" value="2"/>
</dbReference>
<protein>
    <submittedName>
        <fullName evidence="4">Cytotoxic granule associated RNA binding protein TIA1</fullName>
    </submittedName>
</protein>
<evidence type="ECO:0000256" key="1">
    <source>
        <dbReference type="PROSITE-ProRule" id="PRU00176"/>
    </source>
</evidence>
<dbReference type="SMART" id="SM00360">
    <property type="entry name" value="RRM"/>
    <property type="match status" value="2"/>
</dbReference>